<dbReference type="EMBL" id="HACA01032929">
    <property type="protein sequence ID" value="CDW50290.1"/>
    <property type="molecule type" value="Transcribed_RNA"/>
</dbReference>
<proteinExistence type="predicted"/>
<protein>
    <submittedName>
        <fullName evidence="1">Uncharacterized protein</fullName>
    </submittedName>
</protein>
<evidence type="ECO:0000313" key="1">
    <source>
        <dbReference type="EMBL" id="CDW50290.1"/>
    </source>
</evidence>
<name>A0A0K2VIV9_LEPSM</name>
<accession>A0A0K2VIV9</accession>
<reference evidence="1" key="1">
    <citation type="submission" date="2014-05" db="EMBL/GenBank/DDBJ databases">
        <authorList>
            <person name="Chronopoulou M."/>
        </authorList>
    </citation>
    <scope>NUCLEOTIDE SEQUENCE</scope>
    <source>
        <tissue evidence="1">Whole organism</tissue>
    </source>
</reference>
<organism evidence="1">
    <name type="scientific">Lepeophtheirus salmonis</name>
    <name type="common">Salmon louse</name>
    <name type="synonym">Caligus salmonis</name>
    <dbReference type="NCBI Taxonomy" id="72036"/>
    <lineage>
        <taxon>Eukaryota</taxon>
        <taxon>Metazoa</taxon>
        <taxon>Ecdysozoa</taxon>
        <taxon>Arthropoda</taxon>
        <taxon>Crustacea</taxon>
        <taxon>Multicrustacea</taxon>
        <taxon>Hexanauplia</taxon>
        <taxon>Copepoda</taxon>
        <taxon>Siphonostomatoida</taxon>
        <taxon>Caligidae</taxon>
        <taxon>Lepeophtheirus</taxon>
    </lineage>
</organism>
<dbReference type="AlphaFoldDB" id="A0A0K2VIV9"/>
<sequence>MCSDFVNSYDGDLKKYLIYNLQRLLNPNESNSRNNIQ</sequence>